<feature type="transmembrane region" description="Helical" evidence="3">
    <location>
        <begin position="37"/>
        <end position="57"/>
    </location>
</feature>
<evidence type="ECO:0000313" key="4">
    <source>
        <dbReference type="EMBL" id="GAP89919.1"/>
    </source>
</evidence>
<dbReference type="OrthoDB" id="5428081at2759"/>
<dbReference type="Proteomes" id="UP000054516">
    <property type="component" value="Unassembled WGS sequence"/>
</dbReference>
<feature type="coiled-coil region" evidence="1">
    <location>
        <begin position="86"/>
        <end position="120"/>
    </location>
</feature>
<feature type="compositionally biased region" description="Low complexity" evidence="2">
    <location>
        <begin position="12"/>
        <end position="30"/>
    </location>
</feature>
<keyword evidence="3" id="KW-0472">Membrane</keyword>
<keyword evidence="5" id="KW-1185">Reference proteome</keyword>
<organism evidence="4">
    <name type="scientific">Rosellinia necatrix</name>
    <name type="common">White root-rot fungus</name>
    <dbReference type="NCBI Taxonomy" id="77044"/>
    <lineage>
        <taxon>Eukaryota</taxon>
        <taxon>Fungi</taxon>
        <taxon>Dikarya</taxon>
        <taxon>Ascomycota</taxon>
        <taxon>Pezizomycotina</taxon>
        <taxon>Sordariomycetes</taxon>
        <taxon>Xylariomycetidae</taxon>
        <taxon>Xylariales</taxon>
        <taxon>Xylariaceae</taxon>
        <taxon>Rosellinia</taxon>
    </lineage>
</organism>
<keyword evidence="1" id="KW-0175">Coiled coil</keyword>
<sequence length="121" mass="13792">MHRPPRQIQRGPAPATSATPSMPATSARSSWTTPKRMIWTGAFAVVTIISAIYGAGLKAKQEFHAEKKTILEAPVEERIRVLEEHRSQLVNQRRPLERKLEQLRLRVQKETDSVERTNSRP</sequence>
<dbReference type="EMBL" id="DF977489">
    <property type="protein sequence ID" value="GAP89919.1"/>
    <property type="molecule type" value="Genomic_DNA"/>
</dbReference>
<feature type="region of interest" description="Disordered" evidence="2">
    <location>
        <begin position="1"/>
        <end position="31"/>
    </location>
</feature>
<evidence type="ECO:0000256" key="1">
    <source>
        <dbReference type="SAM" id="Coils"/>
    </source>
</evidence>
<gene>
    <name evidence="4" type="ORF">SAMD00023353_4400230</name>
</gene>
<proteinExistence type="predicted"/>
<evidence type="ECO:0000313" key="5">
    <source>
        <dbReference type="Proteomes" id="UP000054516"/>
    </source>
</evidence>
<reference evidence="4" key="1">
    <citation type="submission" date="2016-03" db="EMBL/GenBank/DDBJ databases">
        <title>Draft genome sequence of Rosellinia necatrix.</title>
        <authorList>
            <person name="Kanematsu S."/>
        </authorList>
    </citation>
    <scope>NUCLEOTIDE SEQUENCE [LARGE SCALE GENOMIC DNA]</scope>
    <source>
        <strain evidence="4">W97</strain>
    </source>
</reference>
<protein>
    <submittedName>
        <fullName evidence="4">Uncharacterized protein</fullName>
    </submittedName>
</protein>
<dbReference type="AlphaFoldDB" id="A0A1W2TNH2"/>
<name>A0A1W2TNH2_ROSNE</name>
<evidence type="ECO:0000256" key="3">
    <source>
        <dbReference type="SAM" id="Phobius"/>
    </source>
</evidence>
<accession>A0A1W2TNH2</accession>
<keyword evidence="3" id="KW-1133">Transmembrane helix</keyword>
<keyword evidence="3" id="KW-0812">Transmembrane</keyword>
<evidence type="ECO:0000256" key="2">
    <source>
        <dbReference type="SAM" id="MobiDB-lite"/>
    </source>
</evidence>
<dbReference type="OMA" id="AKQEFHA"/>